<keyword evidence="1" id="KW-0812">Transmembrane</keyword>
<dbReference type="AlphaFoldDB" id="A0A7L5DNJ4"/>
<feature type="transmembrane region" description="Helical" evidence="1">
    <location>
        <begin position="71"/>
        <end position="88"/>
    </location>
</feature>
<dbReference type="EMBL" id="CP051677">
    <property type="protein sequence ID" value="QJD77627.1"/>
    <property type="molecule type" value="Genomic_DNA"/>
</dbReference>
<dbReference type="Proteomes" id="UP000501128">
    <property type="component" value="Chromosome"/>
</dbReference>
<feature type="transmembrane region" description="Helical" evidence="1">
    <location>
        <begin position="46"/>
        <end position="64"/>
    </location>
</feature>
<evidence type="ECO:0000313" key="3">
    <source>
        <dbReference type="Proteomes" id="UP000501128"/>
    </source>
</evidence>
<evidence type="ECO:0000256" key="1">
    <source>
        <dbReference type="SAM" id="Phobius"/>
    </source>
</evidence>
<keyword evidence="3" id="KW-1185">Reference proteome</keyword>
<proteinExistence type="predicted"/>
<reference evidence="2 3" key="1">
    <citation type="submission" date="2020-04" db="EMBL/GenBank/DDBJ databases">
        <title>Genome sequencing of novel species.</title>
        <authorList>
            <person name="Heo J."/>
            <person name="Kim S.-J."/>
            <person name="Kim J.-S."/>
            <person name="Hong S.-B."/>
            <person name="Kwon S.-W."/>
        </authorList>
    </citation>
    <scope>NUCLEOTIDE SEQUENCE [LARGE SCALE GENOMIC DNA]</scope>
    <source>
        <strain evidence="2 3">CJU-R4</strain>
    </source>
</reference>
<name>A0A7L5DNJ4_9BACT</name>
<dbReference type="KEGG" id="srho:HH216_03750"/>
<sequence>MRSPFFYVVLLVLVVLDGWLLSHPNLIGRAGVLFFDYNYLETFPKALGTVAAVAVVAVLIAGLAGRLGQAIGIGIVVALLALSGYWLIDSFTLYNGGVYKLTGAGFRAGAILLPGICVLIFGEKLLTLIQGKSTRR</sequence>
<organism evidence="2 3">
    <name type="scientific">Spirosoma rhododendri</name>
    <dbReference type="NCBI Taxonomy" id="2728024"/>
    <lineage>
        <taxon>Bacteria</taxon>
        <taxon>Pseudomonadati</taxon>
        <taxon>Bacteroidota</taxon>
        <taxon>Cytophagia</taxon>
        <taxon>Cytophagales</taxon>
        <taxon>Cytophagaceae</taxon>
        <taxon>Spirosoma</taxon>
    </lineage>
</organism>
<evidence type="ECO:0000313" key="2">
    <source>
        <dbReference type="EMBL" id="QJD77627.1"/>
    </source>
</evidence>
<protein>
    <recommendedName>
        <fullName evidence="4">DUF4293 family protein</fullName>
    </recommendedName>
</protein>
<keyword evidence="1" id="KW-0472">Membrane</keyword>
<dbReference type="RefSeq" id="WP_169549571.1">
    <property type="nucleotide sequence ID" value="NZ_CP051677.1"/>
</dbReference>
<evidence type="ECO:0008006" key="4">
    <source>
        <dbReference type="Google" id="ProtNLM"/>
    </source>
</evidence>
<feature type="transmembrane region" description="Helical" evidence="1">
    <location>
        <begin position="108"/>
        <end position="129"/>
    </location>
</feature>
<accession>A0A7L5DNJ4</accession>
<gene>
    <name evidence="2" type="ORF">HH216_03750</name>
</gene>
<keyword evidence="1" id="KW-1133">Transmembrane helix</keyword>